<organism evidence="1 2">
    <name type="scientific">Acorus calamus</name>
    <name type="common">Sweet flag</name>
    <dbReference type="NCBI Taxonomy" id="4465"/>
    <lineage>
        <taxon>Eukaryota</taxon>
        <taxon>Viridiplantae</taxon>
        <taxon>Streptophyta</taxon>
        <taxon>Embryophyta</taxon>
        <taxon>Tracheophyta</taxon>
        <taxon>Spermatophyta</taxon>
        <taxon>Magnoliopsida</taxon>
        <taxon>Liliopsida</taxon>
        <taxon>Acoraceae</taxon>
        <taxon>Acorus</taxon>
    </lineage>
</organism>
<sequence>MVDRVPRPLRSLGVAAAFAFGGLFTLSVASSVAIRTLQSAFEAKSRKFALPCGVCKGKGFYVCKLCKGGTTIRWSPMFDPVYINPCVCPTCDGNGVQRCLNRLSKGYA</sequence>
<reference evidence="1" key="1">
    <citation type="journal article" date="2023" name="Nat. Commun.">
        <title>Diploid and tetraploid genomes of Acorus and the evolution of monocots.</title>
        <authorList>
            <person name="Ma L."/>
            <person name="Liu K.W."/>
            <person name="Li Z."/>
            <person name="Hsiao Y.Y."/>
            <person name="Qi Y."/>
            <person name="Fu T."/>
            <person name="Tang G.D."/>
            <person name="Zhang D."/>
            <person name="Sun W.H."/>
            <person name="Liu D.K."/>
            <person name="Li Y."/>
            <person name="Chen G.Z."/>
            <person name="Liu X.D."/>
            <person name="Liao X.Y."/>
            <person name="Jiang Y.T."/>
            <person name="Yu X."/>
            <person name="Hao Y."/>
            <person name="Huang J."/>
            <person name="Zhao X.W."/>
            <person name="Ke S."/>
            <person name="Chen Y.Y."/>
            <person name="Wu W.L."/>
            <person name="Hsu J.L."/>
            <person name="Lin Y.F."/>
            <person name="Huang M.D."/>
            <person name="Li C.Y."/>
            <person name="Huang L."/>
            <person name="Wang Z.W."/>
            <person name="Zhao X."/>
            <person name="Zhong W.Y."/>
            <person name="Peng D.H."/>
            <person name="Ahmad S."/>
            <person name="Lan S."/>
            <person name="Zhang J.S."/>
            <person name="Tsai W.C."/>
            <person name="Van de Peer Y."/>
            <person name="Liu Z.J."/>
        </authorList>
    </citation>
    <scope>NUCLEOTIDE SEQUENCE</scope>
    <source>
        <strain evidence="1">CP</strain>
    </source>
</reference>
<dbReference type="PANTHER" id="PTHR15852">
    <property type="entry name" value="PLASTID TRANSCRIPTIONALLY ACTIVE PROTEIN"/>
    <property type="match status" value="1"/>
</dbReference>
<keyword evidence="2" id="KW-1185">Reference proteome</keyword>
<dbReference type="Proteomes" id="UP001180020">
    <property type="component" value="Unassembled WGS sequence"/>
</dbReference>
<reference evidence="1" key="2">
    <citation type="submission" date="2023-06" db="EMBL/GenBank/DDBJ databases">
        <authorList>
            <person name="Ma L."/>
            <person name="Liu K.-W."/>
            <person name="Li Z."/>
            <person name="Hsiao Y.-Y."/>
            <person name="Qi Y."/>
            <person name="Fu T."/>
            <person name="Tang G."/>
            <person name="Zhang D."/>
            <person name="Sun W.-H."/>
            <person name="Liu D.-K."/>
            <person name="Li Y."/>
            <person name="Chen G.-Z."/>
            <person name="Liu X.-D."/>
            <person name="Liao X.-Y."/>
            <person name="Jiang Y.-T."/>
            <person name="Yu X."/>
            <person name="Hao Y."/>
            <person name="Huang J."/>
            <person name="Zhao X.-W."/>
            <person name="Ke S."/>
            <person name="Chen Y.-Y."/>
            <person name="Wu W.-L."/>
            <person name="Hsu J.-L."/>
            <person name="Lin Y.-F."/>
            <person name="Huang M.-D."/>
            <person name="Li C.-Y."/>
            <person name="Huang L."/>
            <person name="Wang Z.-W."/>
            <person name="Zhao X."/>
            <person name="Zhong W.-Y."/>
            <person name="Peng D.-H."/>
            <person name="Ahmad S."/>
            <person name="Lan S."/>
            <person name="Zhang J.-S."/>
            <person name="Tsai W.-C."/>
            <person name="Van De Peer Y."/>
            <person name="Liu Z.-J."/>
        </authorList>
    </citation>
    <scope>NUCLEOTIDE SEQUENCE</scope>
    <source>
        <strain evidence="1">CP</strain>
        <tissue evidence="1">Leaves</tissue>
    </source>
</reference>
<accession>A0AAV9C6U4</accession>
<name>A0AAV9C6U4_ACOCL</name>
<dbReference type="SUPFAM" id="SSF57938">
    <property type="entry name" value="DnaJ/Hsp40 cysteine-rich domain"/>
    <property type="match status" value="1"/>
</dbReference>
<dbReference type="InterPro" id="IPR036410">
    <property type="entry name" value="HSP_DnaJ_Cys-rich_dom_sf"/>
</dbReference>
<protein>
    <submittedName>
        <fullName evidence="1">Uncharacterized protein</fullName>
    </submittedName>
</protein>
<evidence type="ECO:0000313" key="2">
    <source>
        <dbReference type="Proteomes" id="UP001180020"/>
    </source>
</evidence>
<comment type="caution">
    <text evidence="1">The sequence shown here is derived from an EMBL/GenBank/DDBJ whole genome shotgun (WGS) entry which is preliminary data.</text>
</comment>
<dbReference type="PANTHER" id="PTHR15852:SF29">
    <property type="entry name" value="PLASTID TRANSCRIPTIONALLY ACTIVE PROTEIN"/>
    <property type="match status" value="1"/>
</dbReference>
<proteinExistence type="predicted"/>
<evidence type="ECO:0000313" key="1">
    <source>
        <dbReference type="EMBL" id="KAK1284511.1"/>
    </source>
</evidence>
<gene>
    <name evidence="1" type="ORF">QJS10_CPB21g01522</name>
</gene>
<dbReference type="EMBL" id="JAUJYO010000021">
    <property type="protein sequence ID" value="KAK1284511.1"/>
    <property type="molecule type" value="Genomic_DNA"/>
</dbReference>
<dbReference type="AlphaFoldDB" id="A0AAV9C6U4"/>